<evidence type="ECO:0000313" key="3">
    <source>
        <dbReference type="EMBL" id="KAK4138036.1"/>
    </source>
</evidence>
<feature type="signal peptide" evidence="2">
    <location>
        <begin position="1"/>
        <end position="18"/>
    </location>
</feature>
<evidence type="ECO:0008006" key="5">
    <source>
        <dbReference type="Google" id="ProtNLM"/>
    </source>
</evidence>
<keyword evidence="2" id="KW-0732">Signal</keyword>
<protein>
    <recommendedName>
        <fullName evidence="5">Secreted protein</fullName>
    </recommendedName>
</protein>
<keyword evidence="4" id="KW-1185">Reference proteome</keyword>
<name>A0AAN6ZHU3_9PEZI</name>
<organism evidence="3 4">
    <name type="scientific">Trichocladium antarcticum</name>
    <dbReference type="NCBI Taxonomy" id="1450529"/>
    <lineage>
        <taxon>Eukaryota</taxon>
        <taxon>Fungi</taxon>
        <taxon>Dikarya</taxon>
        <taxon>Ascomycota</taxon>
        <taxon>Pezizomycotina</taxon>
        <taxon>Sordariomycetes</taxon>
        <taxon>Sordariomycetidae</taxon>
        <taxon>Sordariales</taxon>
        <taxon>Chaetomiaceae</taxon>
        <taxon>Trichocladium</taxon>
    </lineage>
</organism>
<sequence>MHSHFVVWPCFSLCRCLCARSRVLLSRQSKGGGGKGRGEKVRRTHGVPQPASERQPPCSPRTPLTVPLPDLQQGWAGVVRADTLCLGLGASQTVNTLRLPDLAELPVVRKLK</sequence>
<dbReference type="EMBL" id="MU853402">
    <property type="protein sequence ID" value="KAK4138036.1"/>
    <property type="molecule type" value="Genomic_DNA"/>
</dbReference>
<feature type="chain" id="PRO_5042850153" description="Secreted protein" evidence="2">
    <location>
        <begin position="19"/>
        <end position="112"/>
    </location>
</feature>
<proteinExistence type="predicted"/>
<evidence type="ECO:0000256" key="1">
    <source>
        <dbReference type="SAM" id="MobiDB-lite"/>
    </source>
</evidence>
<evidence type="ECO:0000256" key="2">
    <source>
        <dbReference type="SAM" id="SignalP"/>
    </source>
</evidence>
<reference evidence="3" key="2">
    <citation type="submission" date="2023-05" db="EMBL/GenBank/DDBJ databases">
        <authorList>
            <consortium name="Lawrence Berkeley National Laboratory"/>
            <person name="Steindorff A."/>
            <person name="Hensen N."/>
            <person name="Bonometti L."/>
            <person name="Westerberg I."/>
            <person name="Brannstrom I.O."/>
            <person name="Guillou S."/>
            <person name="Cros-Aarteil S."/>
            <person name="Calhoun S."/>
            <person name="Haridas S."/>
            <person name="Kuo A."/>
            <person name="Mondo S."/>
            <person name="Pangilinan J."/>
            <person name="Riley R."/>
            <person name="Labutti K."/>
            <person name="Andreopoulos B."/>
            <person name="Lipzen A."/>
            <person name="Chen C."/>
            <person name="Yanf M."/>
            <person name="Daum C."/>
            <person name="Ng V."/>
            <person name="Clum A."/>
            <person name="Ohm R."/>
            <person name="Martin F."/>
            <person name="Silar P."/>
            <person name="Natvig D."/>
            <person name="Lalanne C."/>
            <person name="Gautier V."/>
            <person name="Ament-Velasquez S.L."/>
            <person name="Kruys A."/>
            <person name="Hutchinson M.I."/>
            <person name="Powell A.J."/>
            <person name="Barry K."/>
            <person name="Miller A.N."/>
            <person name="Grigoriev I.V."/>
            <person name="Debuchy R."/>
            <person name="Gladieux P."/>
            <person name="Thoren M.H."/>
            <person name="Johannesson H."/>
        </authorList>
    </citation>
    <scope>NUCLEOTIDE SEQUENCE</scope>
    <source>
        <strain evidence="3">CBS 123565</strain>
    </source>
</reference>
<reference evidence="3" key="1">
    <citation type="journal article" date="2023" name="Mol. Phylogenet. Evol.">
        <title>Genome-scale phylogeny and comparative genomics of the fungal order Sordariales.</title>
        <authorList>
            <person name="Hensen N."/>
            <person name="Bonometti L."/>
            <person name="Westerberg I."/>
            <person name="Brannstrom I.O."/>
            <person name="Guillou S."/>
            <person name="Cros-Aarteil S."/>
            <person name="Calhoun S."/>
            <person name="Haridas S."/>
            <person name="Kuo A."/>
            <person name="Mondo S."/>
            <person name="Pangilinan J."/>
            <person name="Riley R."/>
            <person name="LaButti K."/>
            <person name="Andreopoulos B."/>
            <person name="Lipzen A."/>
            <person name="Chen C."/>
            <person name="Yan M."/>
            <person name="Daum C."/>
            <person name="Ng V."/>
            <person name="Clum A."/>
            <person name="Steindorff A."/>
            <person name="Ohm R.A."/>
            <person name="Martin F."/>
            <person name="Silar P."/>
            <person name="Natvig D.O."/>
            <person name="Lalanne C."/>
            <person name="Gautier V."/>
            <person name="Ament-Velasquez S.L."/>
            <person name="Kruys A."/>
            <person name="Hutchinson M.I."/>
            <person name="Powell A.J."/>
            <person name="Barry K."/>
            <person name="Miller A.N."/>
            <person name="Grigoriev I.V."/>
            <person name="Debuchy R."/>
            <person name="Gladieux P."/>
            <person name="Hiltunen Thoren M."/>
            <person name="Johannesson H."/>
        </authorList>
    </citation>
    <scope>NUCLEOTIDE SEQUENCE</scope>
    <source>
        <strain evidence="3">CBS 123565</strain>
    </source>
</reference>
<dbReference type="AlphaFoldDB" id="A0AAN6ZHU3"/>
<evidence type="ECO:0000313" key="4">
    <source>
        <dbReference type="Proteomes" id="UP001304895"/>
    </source>
</evidence>
<feature type="region of interest" description="Disordered" evidence="1">
    <location>
        <begin position="27"/>
        <end position="64"/>
    </location>
</feature>
<gene>
    <name evidence="3" type="ORF">BT67DRAFT_439253</name>
</gene>
<accession>A0AAN6ZHU3</accession>
<dbReference type="Proteomes" id="UP001304895">
    <property type="component" value="Unassembled WGS sequence"/>
</dbReference>
<comment type="caution">
    <text evidence="3">The sequence shown here is derived from an EMBL/GenBank/DDBJ whole genome shotgun (WGS) entry which is preliminary data.</text>
</comment>